<evidence type="ECO:0000313" key="4">
    <source>
        <dbReference type="EMBL" id="CAH3028702.1"/>
    </source>
</evidence>
<keyword evidence="2" id="KW-1133">Transmembrane helix</keyword>
<evidence type="ECO:0000256" key="2">
    <source>
        <dbReference type="SAM" id="Phobius"/>
    </source>
</evidence>
<feature type="chain" id="PRO_5046846599" evidence="3">
    <location>
        <begin position="23"/>
        <end position="247"/>
    </location>
</feature>
<keyword evidence="3" id="KW-0732">Signal</keyword>
<proteinExistence type="predicted"/>
<protein>
    <submittedName>
        <fullName evidence="4">Uncharacterized protein</fullName>
    </submittedName>
</protein>
<keyword evidence="2" id="KW-0812">Transmembrane</keyword>
<evidence type="ECO:0000256" key="1">
    <source>
        <dbReference type="SAM" id="MobiDB-lite"/>
    </source>
</evidence>
<dbReference type="Proteomes" id="UP001159427">
    <property type="component" value="Unassembled WGS sequence"/>
</dbReference>
<feature type="compositionally biased region" description="Acidic residues" evidence="1">
    <location>
        <begin position="120"/>
        <end position="131"/>
    </location>
</feature>
<keyword evidence="2" id="KW-0472">Membrane</keyword>
<dbReference type="EMBL" id="CALNXI010000529">
    <property type="protein sequence ID" value="CAH3028702.1"/>
    <property type="molecule type" value="Genomic_DNA"/>
</dbReference>
<keyword evidence="5" id="KW-1185">Reference proteome</keyword>
<feature type="region of interest" description="Disordered" evidence="1">
    <location>
        <begin position="108"/>
        <end position="131"/>
    </location>
</feature>
<feature type="transmembrane region" description="Helical" evidence="2">
    <location>
        <begin position="69"/>
        <end position="91"/>
    </location>
</feature>
<evidence type="ECO:0000256" key="3">
    <source>
        <dbReference type="SAM" id="SignalP"/>
    </source>
</evidence>
<sequence length="247" mass="27948">MKLFKAVCFICFLLVPLTASFALEGRPFEEEFEGRPFEEEFQGPGYSPVYCISPNSGNSEWKKNAPYEIGYPLFYSLLIVLPLLPFLCFMIPNEESLLLQQENERKRQQEIDRQHQEESERAEEDESLSDTNVEEYYDPEIQPSDMIPQTSSVCSRSASFIGKRLATAAHVTKLELRAPRVVMETSSKDKSEEGKVTVHEQLPDTRDSVERLKELGARICPESVAGKACVAVASGVLISYGIYRLFS</sequence>
<organism evidence="4 5">
    <name type="scientific">Porites evermanni</name>
    <dbReference type="NCBI Taxonomy" id="104178"/>
    <lineage>
        <taxon>Eukaryota</taxon>
        <taxon>Metazoa</taxon>
        <taxon>Cnidaria</taxon>
        <taxon>Anthozoa</taxon>
        <taxon>Hexacorallia</taxon>
        <taxon>Scleractinia</taxon>
        <taxon>Fungiina</taxon>
        <taxon>Poritidae</taxon>
        <taxon>Porites</taxon>
    </lineage>
</organism>
<gene>
    <name evidence="4" type="ORF">PEVE_00034679</name>
</gene>
<evidence type="ECO:0000313" key="5">
    <source>
        <dbReference type="Proteomes" id="UP001159427"/>
    </source>
</evidence>
<name>A0ABN8MG83_9CNID</name>
<reference evidence="4 5" key="1">
    <citation type="submission" date="2022-05" db="EMBL/GenBank/DDBJ databases">
        <authorList>
            <consortium name="Genoscope - CEA"/>
            <person name="William W."/>
        </authorList>
    </citation>
    <scope>NUCLEOTIDE SEQUENCE [LARGE SCALE GENOMIC DNA]</scope>
</reference>
<accession>A0ABN8MG83</accession>
<comment type="caution">
    <text evidence="4">The sequence shown here is derived from an EMBL/GenBank/DDBJ whole genome shotgun (WGS) entry which is preliminary data.</text>
</comment>
<feature type="signal peptide" evidence="3">
    <location>
        <begin position="1"/>
        <end position="22"/>
    </location>
</feature>
<feature type="compositionally biased region" description="Basic and acidic residues" evidence="1">
    <location>
        <begin position="108"/>
        <end position="119"/>
    </location>
</feature>